<dbReference type="Proteomes" id="UP001177023">
    <property type="component" value="Unassembled WGS sequence"/>
</dbReference>
<dbReference type="EMBL" id="CATQJA010002619">
    <property type="protein sequence ID" value="CAJ0573503.1"/>
    <property type="molecule type" value="Genomic_DNA"/>
</dbReference>
<proteinExistence type="predicted"/>
<gene>
    <name evidence="2" type="ORF">MSPICULIGERA_LOCUS11860</name>
</gene>
<keyword evidence="1" id="KW-0812">Transmembrane</keyword>
<keyword evidence="1" id="KW-1133">Transmembrane helix</keyword>
<evidence type="ECO:0000313" key="3">
    <source>
        <dbReference type="Proteomes" id="UP001177023"/>
    </source>
</evidence>
<accession>A0AA36CRK3</accession>
<feature type="non-terminal residue" evidence="2">
    <location>
        <position position="224"/>
    </location>
</feature>
<feature type="transmembrane region" description="Helical" evidence="1">
    <location>
        <begin position="26"/>
        <end position="44"/>
    </location>
</feature>
<evidence type="ECO:0000256" key="1">
    <source>
        <dbReference type="SAM" id="Phobius"/>
    </source>
</evidence>
<keyword evidence="3" id="KW-1185">Reference proteome</keyword>
<feature type="transmembrane region" description="Helical" evidence="1">
    <location>
        <begin position="103"/>
        <end position="121"/>
    </location>
</feature>
<organism evidence="2 3">
    <name type="scientific">Mesorhabditis spiculigera</name>
    <dbReference type="NCBI Taxonomy" id="96644"/>
    <lineage>
        <taxon>Eukaryota</taxon>
        <taxon>Metazoa</taxon>
        <taxon>Ecdysozoa</taxon>
        <taxon>Nematoda</taxon>
        <taxon>Chromadorea</taxon>
        <taxon>Rhabditida</taxon>
        <taxon>Rhabditina</taxon>
        <taxon>Rhabditomorpha</taxon>
        <taxon>Rhabditoidea</taxon>
        <taxon>Rhabditidae</taxon>
        <taxon>Mesorhabditinae</taxon>
        <taxon>Mesorhabditis</taxon>
    </lineage>
</organism>
<keyword evidence="1" id="KW-0472">Membrane</keyword>
<protein>
    <submittedName>
        <fullName evidence="2">Uncharacterized protein</fullName>
    </submittedName>
</protein>
<dbReference type="AlphaFoldDB" id="A0AA36CRK3"/>
<feature type="transmembrane region" description="Helical" evidence="1">
    <location>
        <begin position="141"/>
        <end position="174"/>
    </location>
</feature>
<evidence type="ECO:0000313" key="2">
    <source>
        <dbReference type="EMBL" id="CAJ0573503.1"/>
    </source>
</evidence>
<name>A0AA36CRK3_9BILA</name>
<reference evidence="2" key="1">
    <citation type="submission" date="2023-06" db="EMBL/GenBank/DDBJ databases">
        <authorList>
            <person name="Delattre M."/>
        </authorList>
    </citation>
    <scope>NUCLEOTIDE SEQUENCE</scope>
    <source>
        <strain evidence="2">AF72</strain>
    </source>
</reference>
<comment type="caution">
    <text evidence="2">The sequence shown here is derived from an EMBL/GenBank/DDBJ whole genome shotgun (WGS) entry which is preliminary data.</text>
</comment>
<sequence length="224" mass="25504">MVYDFRQNLHSISTILMNWDWIVKDMILAIATIPTLAILIVIFVQFHRESLALRTAFEKLCLCLVVSDMINILTETIAWDIAFWGLVSFYSHIQFWGDNTHRLLSAAFSFSTGAALCMAFPETYYQQLGPSMWALYAGETYFLGLKLAVWNLLILLTWTVMSSVFNLLVVIKVFALRQGQLLTTGRLLSTAERKLCFVSLYACTFTLLYISAAVCHPPKVMLTF</sequence>
<feature type="transmembrane region" description="Helical" evidence="1">
    <location>
        <begin position="195"/>
        <end position="214"/>
    </location>
</feature>
<feature type="transmembrane region" description="Helical" evidence="1">
    <location>
        <begin position="76"/>
        <end position="96"/>
    </location>
</feature>